<feature type="non-terminal residue" evidence="1">
    <location>
        <position position="1"/>
    </location>
</feature>
<evidence type="ECO:0000313" key="1">
    <source>
        <dbReference type="EMBL" id="ETW92066.1"/>
    </source>
</evidence>
<dbReference type="HOGENOM" id="CLU_109798_1_0_7"/>
<dbReference type="EMBL" id="AZHW01001688">
    <property type="protein sequence ID" value="ETW92066.1"/>
    <property type="molecule type" value="Genomic_DNA"/>
</dbReference>
<dbReference type="Pfam" id="PF14103">
    <property type="entry name" value="DUF4276"/>
    <property type="match status" value="1"/>
</dbReference>
<name>W4L400_ENTF1</name>
<dbReference type="PATRIC" id="fig|1429438.4.peg.8343"/>
<proteinExistence type="predicted"/>
<dbReference type="InterPro" id="IPR025455">
    <property type="entry name" value="DUF4276"/>
</dbReference>
<accession>W4L400</accession>
<sequence>LPVVFEGKQDLEKQLVKRLRGWQVPDTHFVVMRDQDSGNCFEIKDKLTALCREANRQDVLVRIACRELESFYLGDLVAVEKGLGINNLSRNQDKKKFRAPDELVNPVEELRKLTGNKYQKVSGSRAIGPCLSLTENRSHSFHVLVRGIRELVA</sequence>
<organism evidence="1 2">
    <name type="scientific">Entotheonella factor</name>
    <dbReference type="NCBI Taxonomy" id="1429438"/>
    <lineage>
        <taxon>Bacteria</taxon>
        <taxon>Pseudomonadati</taxon>
        <taxon>Nitrospinota/Tectimicrobiota group</taxon>
        <taxon>Candidatus Tectimicrobiota</taxon>
        <taxon>Candidatus Entotheonellia</taxon>
        <taxon>Candidatus Entotheonellales</taxon>
        <taxon>Candidatus Entotheonellaceae</taxon>
        <taxon>Candidatus Entotheonella</taxon>
    </lineage>
</organism>
<dbReference type="Proteomes" id="UP000019141">
    <property type="component" value="Unassembled WGS sequence"/>
</dbReference>
<keyword evidence="2" id="KW-1185">Reference proteome</keyword>
<reference evidence="1 2" key="1">
    <citation type="journal article" date="2014" name="Nature">
        <title>An environmental bacterial taxon with a large and distinct metabolic repertoire.</title>
        <authorList>
            <person name="Wilson M.C."/>
            <person name="Mori T."/>
            <person name="Ruckert C."/>
            <person name="Uria A.R."/>
            <person name="Helf M.J."/>
            <person name="Takada K."/>
            <person name="Gernert C."/>
            <person name="Steffens U.A."/>
            <person name="Heycke N."/>
            <person name="Schmitt S."/>
            <person name="Rinke C."/>
            <person name="Helfrich E.J."/>
            <person name="Brachmann A.O."/>
            <person name="Gurgui C."/>
            <person name="Wakimoto T."/>
            <person name="Kracht M."/>
            <person name="Crusemann M."/>
            <person name="Hentschel U."/>
            <person name="Abe I."/>
            <person name="Matsunaga S."/>
            <person name="Kalinowski J."/>
            <person name="Takeyama H."/>
            <person name="Piel J."/>
        </authorList>
    </citation>
    <scope>NUCLEOTIDE SEQUENCE [LARGE SCALE GENOMIC DNA]</scope>
    <source>
        <strain evidence="2">TSY1</strain>
    </source>
</reference>
<dbReference type="AlphaFoldDB" id="W4L400"/>
<gene>
    <name evidence="1" type="ORF">ETSY1_45340</name>
</gene>
<protein>
    <submittedName>
        <fullName evidence="1">Uncharacterized protein</fullName>
    </submittedName>
</protein>
<comment type="caution">
    <text evidence="1">The sequence shown here is derived from an EMBL/GenBank/DDBJ whole genome shotgun (WGS) entry which is preliminary data.</text>
</comment>
<evidence type="ECO:0000313" key="2">
    <source>
        <dbReference type="Proteomes" id="UP000019141"/>
    </source>
</evidence>